<keyword evidence="4" id="KW-1185">Reference proteome</keyword>
<dbReference type="InterPro" id="IPR039634">
    <property type="entry name" value="Bul1-like"/>
</dbReference>
<sequence length="732" mass="83720">MGDDDATKLSVDETISSILPSYSMFTSTLGRNVTVPETDDSITHVEPPVYNRENSSQSVIITPTTTQSSINNFTSSSSSLISSSRTSLSTDSHNHGDIVADENTDFWKETVLDNVHRLPNLTFQPHLIPESINIEVHYTQNICEVGKTPIIIDPSNYEYKQGDLLNGYILIRNTSNKPIPYEMFYLLFEGNFLISNQNDINDIAPIRVRRFLEMFDFSGSSNDGNINRLVTDERDPYNVKIDMRDPFDGTDLDFGKIKIMHPGKTYKRFFTFRIPNHLLDSECNEHGLSRHVELPPSLGLSRWEIAHYPDRSRNRVEDFGPFFHAVSYGVMARFIGRKSTLESDFGKIETGSGSHTRLVNSKGDEYIILKELTNHFRVVQEERKLASDSERAMKVLENKLMYENLISRIKQKIEMGKQLVVNIEKSNNVDIIRHFAQMEIESAKCRQLYKPDNFRDAKLNPTKVEYYETFLPLVKKSRSGDKGLGMLKMSTPKKQYPVCYIPPTRFRQQPIDNLTPSWNFEIPLDLSIQFPSLLSKNPTIPSIKSISAEFVILTVSSPKLPIPVEFNHDLVFNKQNNGNLIDTDNFENNIVQPFKKYSHELTSITHKLGPENFKLEKQLINDIKCISGLNKRTVILTISEIKVTNETNSKGLYNWTINDTNASLSLRIGINLENLVLKGGSKNKGKSYDRFTLVPDFQSCFMTRMYYVRIIVQLSNGSYSHIKVPIRIQKNM</sequence>
<comment type="caution">
    <text evidence="3">The sequence shown here is derived from an EMBL/GenBank/DDBJ whole genome shotgun (WGS) entry which is preliminary data.</text>
</comment>
<feature type="domain" description="Bul1 C-terminal" evidence="2">
    <location>
        <begin position="527"/>
        <end position="637"/>
    </location>
</feature>
<dbReference type="HOGENOM" id="CLU_022027_0_0_1"/>
<evidence type="ECO:0000313" key="4">
    <source>
        <dbReference type="Proteomes" id="UP000011777"/>
    </source>
</evidence>
<dbReference type="EMBL" id="AOGT01001879">
    <property type="protein sequence ID" value="EMG46760.1"/>
    <property type="molecule type" value="Genomic_DNA"/>
</dbReference>
<dbReference type="InterPro" id="IPR022794">
    <property type="entry name" value="Bul1_C"/>
</dbReference>
<dbReference type="Pfam" id="PF04426">
    <property type="entry name" value="Bul1_C"/>
    <property type="match status" value="2"/>
</dbReference>
<organism evidence="3 4">
    <name type="scientific">Candida maltosa (strain Xu316)</name>
    <name type="common">Yeast</name>
    <dbReference type="NCBI Taxonomy" id="1245528"/>
    <lineage>
        <taxon>Eukaryota</taxon>
        <taxon>Fungi</taxon>
        <taxon>Dikarya</taxon>
        <taxon>Ascomycota</taxon>
        <taxon>Saccharomycotina</taxon>
        <taxon>Pichiomycetes</taxon>
        <taxon>Debaryomycetaceae</taxon>
        <taxon>Candida/Lodderomyces clade</taxon>
        <taxon>Candida</taxon>
    </lineage>
</organism>
<dbReference type="STRING" id="1245528.M3JV19"/>
<reference evidence="3 4" key="1">
    <citation type="submission" date="2013-02" db="EMBL/GenBank/DDBJ databases">
        <title>Genome sequence of Candida maltosa Xu316, a potential industrial strain for xylitol and ethanol production.</title>
        <authorList>
            <person name="Yu J."/>
            <person name="Wang Q."/>
            <person name="Geng X."/>
            <person name="Bao W."/>
            <person name="He P."/>
            <person name="Cai J."/>
        </authorList>
    </citation>
    <scope>NUCLEOTIDE SEQUENCE [LARGE SCALE GENOMIC DNA]</scope>
    <source>
        <strain evidence="4">Xu316</strain>
    </source>
</reference>
<evidence type="ECO:0000259" key="2">
    <source>
        <dbReference type="Pfam" id="PF04426"/>
    </source>
</evidence>
<gene>
    <name evidence="3" type="ORF">G210_2987</name>
</gene>
<dbReference type="AlphaFoldDB" id="M3JV19"/>
<feature type="domain" description="Bul1 N-terminal" evidence="1">
    <location>
        <begin position="10"/>
        <end position="428"/>
    </location>
</feature>
<dbReference type="InterPro" id="IPR007519">
    <property type="entry name" value="Bul1_N"/>
</dbReference>
<dbReference type="PANTHER" id="PTHR31904:SF1">
    <property type="entry name" value="BYPASS OF STOP CODON PROTEIN 5-RELATED"/>
    <property type="match status" value="1"/>
</dbReference>
<accession>M3JV19</accession>
<dbReference type="eggNOG" id="ENOG502QSAC">
    <property type="taxonomic scope" value="Eukaryota"/>
</dbReference>
<dbReference type="OrthoDB" id="4007955at2759"/>
<evidence type="ECO:0008006" key="5">
    <source>
        <dbReference type="Google" id="ProtNLM"/>
    </source>
</evidence>
<name>M3JV19_CANMX</name>
<proteinExistence type="predicted"/>
<dbReference type="Proteomes" id="UP000011777">
    <property type="component" value="Unassembled WGS sequence"/>
</dbReference>
<feature type="domain" description="Bul1 C-terminal" evidence="2">
    <location>
        <begin position="692"/>
        <end position="730"/>
    </location>
</feature>
<evidence type="ECO:0000313" key="3">
    <source>
        <dbReference type="EMBL" id="EMG46760.1"/>
    </source>
</evidence>
<protein>
    <recommendedName>
        <fullName evidence="5">Bul1 N-terminal domain-containing protein</fullName>
    </recommendedName>
</protein>
<dbReference type="Pfam" id="PF04425">
    <property type="entry name" value="Bul1_N"/>
    <property type="match status" value="1"/>
</dbReference>
<evidence type="ECO:0000259" key="1">
    <source>
        <dbReference type="Pfam" id="PF04425"/>
    </source>
</evidence>
<dbReference type="PANTHER" id="PTHR31904">
    <property type="entry name" value="BYPASS OF STOP CODON PROTEIN 5-RELATED"/>
    <property type="match status" value="1"/>
</dbReference>